<dbReference type="Pfam" id="PF13489">
    <property type="entry name" value="Methyltransf_23"/>
    <property type="match status" value="1"/>
</dbReference>
<keyword evidence="1" id="KW-0808">Transferase</keyword>
<dbReference type="Gene3D" id="3.40.50.150">
    <property type="entry name" value="Vaccinia Virus protein VP39"/>
    <property type="match status" value="1"/>
</dbReference>
<dbReference type="EMBL" id="JADQDO010000005">
    <property type="protein sequence ID" value="MBF9234145.1"/>
    <property type="molecule type" value="Genomic_DNA"/>
</dbReference>
<accession>A0A931BUP3</accession>
<comment type="caution">
    <text evidence="1">The sequence shown here is derived from an EMBL/GenBank/DDBJ whole genome shotgun (WGS) entry which is preliminary data.</text>
</comment>
<organism evidence="1 2">
    <name type="scientific">Microvirga alba</name>
    <dbReference type="NCBI Taxonomy" id="2791025"/>
    <lineage>
        <taxon>Bacteria</taxon>
        <taxon>Pseudomonadati</taxon>
        <taxon>Pseudomonadota</taxon>
        <taxon>Alphaproteobacteria</taxon>
        <taxon>Hyphomicrobiales</taxon>
        <taxon>Methylobacteriaceae</taxon>
        <taxon>Microvirga</taxon>
    </lineage>
</organism>
<dbReference type="InterPro" id="IPR029063">
    <property type="entry name" value="SAM-dependent_MTases_sf"/>
</dbReference>
<dbReference type="GO" id="GO:0032259">
    <property type="term" value="P:methylation"/>
    <property type="evidence" value="ECO:0007669"/>
    <property type="project" value="UniProtKB-KW"/>
</dbReference>
<dbReference type="AlphaFoldDB" id="A0A931BUP3"/>
<name>A0A931BUP3_9HYPH</name>
<keyword evidence="1" id="KW-0489">Methyltransferase</keyword>
<evidence type="ECO:0000313" key="2">
    <source>
        <dbReference type="Proteomes" id="UP000599312"/>
    </source>
</evidence>
<dbReference type="SUPFAM" id="SSF53335">
    <property type="entry name" value="S-adenosyl-L-methionine-dependent methyltransferases"/>
    <property type="match status" value="1"/>
</dbReference>
<evidence type="ECO:0000313" key="1">
    <source>
        <dbReference type="EMBL" id="MBF9234145.1"/>
    </source>
</evidence>
<dbReference type="GO" id="GO:0008168">
    <property type="term" value="F:methyltransferase activity"/>
    <property type="evidence" value="ECO:0007669"/>
    <property type="project" value="UniProtKB-KW"/>
</dbReference>
<dbReference type="RefSeq" id="WP_196272138.1">
    <property type="nucleotide sequence ID" value="NZ_JADQDO010000005.1"/>
</dbReference>
<gene>
    <name evidence="1" type="ORF">I2H38_12220</name>
</gene>
<sequence>MRKSTETISASAIGIFRALPGRWREHLKILMNSAGHAPGWVQYLRAKRLATGAKRLDLISTQLAEMMAWGGIERLSGAHCLEFGSGHLLSEALVYHLAGAREVVAVDYFPILQPAEVSVACRGVDPEKIVATLGRYDTPDNVQARLMGLLRRRDWSLEGLAELGISYIAPFDAARGPLDRAFDVITSTSVLEHVPVSAANPIFSNLFAMLRPDGTMIHRIHVEDHRDFHREPFAFLAANTDWTEADCDRRGNRLRPSDWQRIADELELAFVTMKVLPGDPSKLPSAIDPSLSAYDVKDLSAAGVILGVRRQTVNS</sequence>
<protein>
    <submittedName>
        <fullName evidence="1">Methyltransferase domain-containing protein</fullName>
    </submittedName>
</protein>
<proteinExistence type="predicted"/>
<keyword evidence="2" id="KW-1185">Reference proteome</keyword>
<reference evidence="1" key="1">
    <citation type="submission" date="2020-11" db="EMBL/GenBank/DDBJ databases">
        <authorList>
            <person name="Kim M.K."/>
        </authorList>
    </citation>
    <scope>NUCLEOTIDE SEQUENCE</scope>
    <source>
        <strain evidence="1">BT350</strain>
    </source>
</reference>
<dbReference type="Proteomes" id="UP000599312">
    <property type="component" value="Unassembled WGS sequence"/>
</dbReference>